<comment type="caution">
    <text evidence="2">The sequence shown here is derived from an EMBL/GenBank/DDBJ whole genome shotgun (WGS) entry which is preliminary data.</text>
</comment>
<sequence length="73" mass="8584">MYTNHSQHDTHYPTPTFRPRNTATHHSTPQHFIIQRSGVPRLTQLHTRNSPALNPPGRVFKPLLCIQKRDRYD</sequence>
<name>A0A5B7H350_PORTR</name>
<evidence type="ECO:0000313" key="3">
    <source>
        <dbReference type="Proteomes" id="UP000324222"/>
    </source>
</evidence>
<protein>
    <submittedName>
        <fullName evidence="2">Uncharacterized protein</fullName>
    </submittedName>
</protein>
<evidence type="ECO:0000313" key="2">
    <source>
        <dbReference type="EMBL" id="MPC66510.1"/>
    </source>
</evidence>
<dbReference type="Proteomes" id="UP000324222">
    <property type="component" value="Unassembled WGS sequence"/>
</dbReference>
<keyword evidence="3" id="KW-1185">Reference proteome</keyword>
<evidence type="ECO:0000256" key="1">
    <source>
        <dbReference type="SAM" id="MobiDB-lite"/>
    </source>
</evidence>
<feature type="compositionally biased region" description="Polar residues" evidence="1">
    <location>
        <begin position="19"/>
        <end position="30"/>
    </location>
</feature>
<reference evidence="2 3" key="1">
    <citation type="submission" date="2019-05" db="EMBL/GenBank/DDBJ databases">
        <title>Another draft genome of Portunus trituberculatus and its Hox gene families provides insights of decapod evolution.</title>
        <authorList>
            <person name="Jeong J.-H."/>
            <person name="Song I."/>
            <person name="Kim S."/>
            <person name="Choi T."/>
            <person name="Kim D."/>
            <person name="Ryu S."/>
            <person name="Kim W."/>
        </authorList>
    </citation>
    <scope>NUCLEOTIDE SEQUENCE [LARGE SCALE GENOMIC DNA]</scope>
    <source>
        <tissue evidence="2">Muscle</tissue>
    </source>
</reference>
<accession>A0A5B7H350</accession>
<gene>
    <name evidence="2" type="ORF">E2C01_060658</name>
</gene>
<proteinExistence type="predicted"/>
<feature type="compositionally biased region" description="Basic and acidic residues" evidence="1">
    <location>
        <begin position="1"/>
        <end position="11"/>
    </location>
</feature>
<feature type="region of interest" description="Disordered" evidence="1">
    <location>
        <begin position="1"/>
        <end position="30"/>
    </location>
</feature>
<dbReference type="AlphaFoldDB" id="A0A5B7H350"/>
<organism evidence="2 3">
    <name type="scientific">Portunus trituberculatus</name>
    <name type="common">Swimming crab</name>
    <name type="synonym">Neptunus trituberculatus</name>
    <dbReference type="NCBI Taxonomy" id="210409"/>
    <lineage>
        <taxon>Eukaryota</taxon>
        <taxon>Metazoa</taxon>
        <taxon>Ecdysozoa</taxon>
        <taxon>Arthropoda</taxon>
        <taxon>Crustacea</taxon>
        <taxon>Multicrustacea</taxon>
        <taxon>Malacostraca</taxon>
        <taxon>Eumalacostraca</taxon>
        <taxon>Eucarida</taxon>
        <taxon>Decapoda</taxon>
        <taxon>Pleocyemata</taxon>
        <taxon>Brachyura</taxon>
        <taxon>Eubrachyura</taxon>
        <taxon>Portunoidea</taxon>
        <taxon>Portunidae</taxon>
        <taxon>Portuninae</taxon>
        <taxon>Portunus</taxon>
    </lineage>
</organism>
<dbReference type="EMBL" id="VSRR010024865">
    <property type="protein sequence ID" value="MPC66510.1"/>
    <property type="molecule type" value="Genomic_DNA"/>
</dbReference>